<sequence>MDIELVDRLVLQLNRIYPQILSDKEAHRVTTDIIWQKKPKNCYQSHHVLTLELEQRHIVKVHRCSELILHVCVCVCVSLQFRNLSIPTKLRLADLLKHLHWKGEEACHEFYRGLHIHAEDVYSSLPTRVTQREMADPKWSNDVAVHPERFVLNERGPMFFLSCFSFVVGIAILYYYGDGETLRRTGPFLHCSAARLSKGAKDVLITYSEVGKQKNEAVKVL</sequence>
<dbReference type="Proteomes" id="UP000246464">
    <property type="component" value="Chromosome 11"/>
</dbReference>
<proteinExistence type="predicted"/>
<reference evidence="2 3" key="1">
    <citation type="submission" date="2017-12" db="EMBL/GenBank/DDBJ databases">
        <title>Integrating genomic resources of turbot (Scophthalmus maximus) in depth evaluation of genetic and physical mapping variation across individuals.</title>
        <authorList>
            <person name="Martinez P."/>
        </authorList>
    </citation>
    <scope>NUCLEOTIDE SEQUENCE [LARGE SCALE GENOMIC DNA]</scope>
</reference>
<evidence type="ECO:0000313" key="3">
    <source>
        <dbReference type="Proteomes" id="UP000246464"/>
    </source>
</evidence>
<dbReference type="PANTHER" id="PTHR34765">
    <property type="entry name" value="CASPASE RECRUITMENT DOMAIN-CONTAINING PROTEIN 19"/>
    <property type="match status" value="1"/>
</dbReference>
<dbReference type="Gene3D" id="1.10.533.10">
    <property type="entry name" value="Death Domain, Fas"/>
    <property type="match status" value="2"/>
</dbReference>
<keyword evidence="1" id="KW-0812">Transmembrane</keyword>
<dbReference type="AlphaFoldDB" id="A0A2U9C1N3"/>
<keyword evidence="3" id="KW-1185">Reference proteome</keyword>
<dbReference type="PANTHER" id="PTHR34765:SF1">
    <property type="entry name" value="CASPASE RECRUITMENT DOMAIN-CONTAINING PROTEIN 19"/>
    <property type="match status" value="1"/>
</dbReference>
<protein>
    <submittedName>
        <fullName evidence="2">Putative bcl10-interacting CARD protein-like isoform 2</fullName>
    </submittedName>
</protein>
<evidence type="ECO:0000256" key="1">
    <source>
        <dbReference type="SAM" id="Phobius"/>
    </source>
</evidence>
<dbReference type="InterPro" id="IPR043574">
    <property type="entry name" value="CARD19"/>
</dbReference>
<dbReference type="InterPro" id="IPR011029">
    <property type="entry name" value="DEATH-like_dom_sf"/>
</dbReference>
<keyword evidence="1" id="KW-0472">Membrane</keyword>
<feature type="transmembrane region" description="Helical" evidence="1">
    <location>
        <begin position="158"/>
        <end position="177"/>
    </location>
</feature>
<name>A0A2U9C1N3_SCOMX</name>
<accession>A0A2U9C1N3</accession>
<evidence type="ECO:0000313" key="2">
    <source>
        <dbReference type="EMBL" id="AWP09930.1"/>
    </source>
</evidence>
<dbReference type="GO" id="GO:0005739">
    <property type="term" value="C:mitochondrion"/>
    <property type="evidence" value="ECO:0007669"/>
    <property type="project" value="TreeGrafter"/>
</dbReference>
<dbReference type="STRING" id="52904.ENSSMAP00000021927"/>
<gene>
    <name evidence="2" type="ORF">SMAX5B_014873</name>
</gene>
<dbReference type="EMBL" id="CP026253">
    <property type="protein sequence ID" value="AWP09930.1"/>
    <property type="molecule type" value="Genomic_DNA"/>
</dbReference>
<organism evidence="2 3">
    <name type="scientific">Scophthalmus maximus</name>
    <name type="common">Turbot</name>
    <name type="synonym">Psetta maxima</name>
    <dbReference type="NCBI Taxonomy" id="52904"/>
    <lineage>
        <taxon>Eukaryota</taxon>
        <taxon>Metazoa</taxon>
        <taxon>Chordata</taxon>
        <taxon>Craniata</taxon>
        <taxon>Vertebrata</taxon>
        <taxon>Euteleostomi</taxon>
        <taxon>Actinopterygii</taxon>
        <taxon>Neopterygii</taxon>
        <taxon>Teleostei</taxon>
        <taxon>Neoteleostei</taxon>
        <taxon>Acanthomorphata</taxon>
        <taxon>Carangaria</taxon>
        <taxon>Pleuronectiformes</taxon>
        <taxon>Pleuronectoidei</taxon>
        <taxon>Scophthalmidae</taxon>
        <taxon>Scophthalmus</taxon>
    </lineage>
</organism>
<keyword evidence="1" id="KW-1133">Transmembrane helix</keyword>